<evidence type="ECO:0000313" key="5">
    <source>
        <dbReference type="EMBL" id="SEI88780.1"/>
    </source>
</evidence>
<dbReference type="CDD" id="cd02856">
    <property type="entry name" value="E_set_GDE_Isoamylase_N"/>
    <property type="match status" value="1"/>
</dbReference>
<dbReference type="Gene3D" id="2.60.40.10">
    <property type="entry name" value="Immunoglobulins"/>
    <property type="match status" value="1"/>
</dbReference>
<dbReference type="PANTHER" id="PTHR43002">
    <property type="entry name" value="GLYCOGEN DEBRANCHING ENZYME"/>
    <property type="match status" value="1"/>
</dbReference>
<dbReference type="GO" id="GO:0004135">
    <property type="term" value="F:amylo-alpha-1,6-glucosidase activity"/>
    <property type="evidence" value="ECO:0007669"/>
    <property type="project" value="InterPro"/>
</dbReference>
<dbReference type="SMART" id="SM00642">
    <property type="entry name" value="Aamy"/>
    <property type="match status" value="1"/>
</dbReference>
<dbReference type="InterPro" id="IPR014756">
    <property type="entry name" value="Ig_E-set"/>
</dbReference>
<evidence type="ECO:0000256" key="1">
    <source>
        <dbReference type="ARBA" id="ARBA00008061"/>
    </source>
</evidence>
<dbReference type="InterPro" id="IPR013780">
    <property type="entry name" value="Glyco_hydro_b"/>
</dbReference>
<keyword evidence="6" id="KW-1185">Reference proteome</keyword>
<evidence type="ECO:0000313" key="6">
    <source>
        <dbReference type="Proteomes" id="UP000199223"/>
    </source>
</evidence>
<comment type="similarity">
    <text evidence="1">Belongs to the glycosyl hydrolase 13 family.</text>
</comment>
<proteinExistence type="inferred from homology"/>
<sequence>MPLSQAPLPQRLRPGAPYPLGATWDGKGTNFALYSENASAVELCLFDAAGEETRIPLREYTAFVWHGYLPGVGPGQRYGYRVHGEYAPERGLRFNPNVVLLDPYAKALGGAERFDAGVFGYVLGEDDAQMQTQEQRGAPLGIVIDPMFNWVGDQKPNVPFHQSVIYEAHVKGLTMTHPDVPEELRGTYAGVATPVILDYLKDLGITAIEFLPVHQHVDDPFLLDKGLTNYWGYSTLNFFAPDVRYSAEARKGNPAGAVPEFKNMVRALHDAGIEVILDVVYNHTAEGNHMGPTLSFKGIDNPTYYRLVAENPRFYFDYTGTGNSLNVRHPQTLQLIMDSLRYWVTEMHVDGFRFDLASTLARGLHEVDQLSGFFTIIHQDPTISQVKLIAEPWDVGEGGYQVGNFPVNWAEWNGIYRDDMRAFWKGEGGLASEIGYRLTGSSDLYQRDGRKPYASINFVTAHDGFTLRDSVTYEEKHNEANGEGGADGHNHNLTWNCGVEGETDDPEINRLRAQQMRNFLATLLLGQGTPMLLGGDEFGRTQRGNNNAYCQDNEISWYDWNAVDEALLAFTRKVIALRKAHPSLHRRKFFSGRTIRGEDVRDIVWLRYDGAEMTDDDWNNDHTQSLGMFLDGDGLDDVDAEGRPLKDDDLLLLLSASHIDLPFRLPDLDGCPSWELLLDTSDDHAEEHALAGTETVLKARSVKLYRCGRPATQETPA</sequence>
<dbReference type="InterPro" id="IPR004193">
    <property type="entry name" value="Glyco_hydro_13_N"/>
</dbReference>
<dbReference type="EMBL" id="FNZA01000002">
    <property type="protein sequence ID" value="SEI88780.1"/>
    <property type="molecule type" value="Genomic_DNA"/>
</dbReference>
<dbReference type="Proteomes" id="UP000199223">
    <property type="component" value="Unassembled WGS sequence"/>
</dbReference>
<dbReference type="Pfam" id="PF02922">
    <property type="entry name" value="CBM_48"/>
    <property type="match status" value="1"/>
</dbReference>
<organism evidence="5 6">
    <name type="scientific">Deinococcus reticulitermitis</name>
    <dbReference type="NCBI Taxonomy" id="856736"/>
    <lineage>
        <taxon>Bacteria</taxon>
        <taxon>Thermotogati</taxon>
        <taxon>Deinococcota</taxon>
        <taxon>Deinococci</taxon>
        <taxon>Deinococcales</taxon>
        <taxon>Deinococcaceae</taxon>
        <taxon>Deinococcus</taxon>
    </lineage>
</organism>
<accession>A0A1H6UKL2</accession>
<dbReference type="InterPro" id="IPR044505">
    <property type="entry name" value="GlgX_Isoamylase_N_E_set"/>
</dbReference>
<reference evidence="6" key="1">
    <citation type="submission" date="2016-10" db="EMBL/GenBank/DDBJ databases">
        <authorList>
            <person name="Varghese N."/>
            <person name="Submissions S."/>
        </authorList>
    </citation>
    <scope>NUCLEOTIDE SEQUENCE [LARGE SCALE GENOMIC DNA]</scope>
    <source>
        <strain evidence="6">CGMCC 1.10218</strain>
    </source>
</reference>
<dbReference type="InterPro" id="IPR006047">
    <property type="entry name" value="GH13_cat_dom"/>
</dbReference>
<evidence type="ECO:0000259" key="4">
    <source>
        <dbReference type="SMART" id="SM00642"/>
    </source>
</evidence>
<dbReference type="STRING" id="856736.SAMN04488058_102139"/>
<dbReference type="InterPro" id="IPR013783">
    <property type="entry name" value="Ig-like_fold"/>
</dbReference>
<dbReference type="OrthoDB" id="9761875at2"/>
<dbReference type="SUPFAM" id="SSF51445">
    <property type="entry name" value="(Trans)glycosidases"/>
    <property type="match status" value="1"/>
</dbReference>
<protein>
    <submittedName>
        <fullName evidence="5">Glycogen operon protein</fullName>
    </submittedName>
</protein>
<dbReference type="SUPFAM" id="SSF51011">
    <property type="entry name" value="Glycosyl hydrolase domain"/>
    <property type="match status" value="1"/>
</dbReference>
<evidence type="ECO:0000256" key="2">
    <source>
        <dbReference type="ARBA" id="ARBA00022801"/>
    </source>
</evidence>
<dbReference type="GO" id="GO:0005980">
    <property type="term" value="P:glycogen catabolic process"/>
    <property type="evidence" value="ECO:0007669"/>
    <property type="project" value="InterPro"/>
</dbReference>
<dbReference type="NCBIfam" id="TIGR02100">
    <property type="entry name" value="glgX_debranch"/>
    <property type="match status" value="1"/>
</dbReference>
<dbReference type="InterPro" id="IPR011837">
    <property type="entry name" value="Glycogen_debranch_GlgX"/>
</dbReference>
<dbReference type="Pfam" id="PF00128">
    <property type="entry name" value="Alpha-amylase"/>
    <property type="match status" value="1"/>
</dbReference>
<dbReference type="SUPFAM" id="SSF81296">
    <property type="entry name" value="E set domains"/>
    <property type="match status" value="1"/>
</dbReference>
<dbReference type="CDD" id="cd11326">
    <property type="entry name" value="AmyAc_Glg_debranch"/>
    <property type="match status" value="1"/>
</dbReference>
<dbReference type="AlphaFoldDB" id="A0A1H6UKL2"/>
<evidence type="ECO:0000256" key="3">
    <source>
        <dbReference type="ARBA" id="ARBA00023295"/>
    </source>
</evidence>
<feature type="domain" description="Glycosyl hydrolase family 13 catalytic" evidence="4">
    <location>
        <begin position="141"/>
        <end position="578"/>
    </location>
</feature>
<dbReference type="Gene3D" id="3.20.20.80">
    <property type="entry name" value="Glycosidases"/>
    <property type="match status" value="1"/>
</dbReference>
<dbReference type="Gene3D" id="2.60.40.1180">
    <property type="entry name" value="Golgi alpha-mannosidase II"/>
    <property type="match status" value="1"/>
</dbReference>
<gene>
    <name evidence="5" type="ORF">SAMN04488058_102139</name>
</gene>
<keyword evidence="3" id="KW-0326">Glycosidase</keyword>
<name>A0A1H6UKL2_9DEIO</name>
<keyword evidence="2" id="KW-0378">Hydrolase</keyword>
<dbReference type="RefSeq" id="WP_092263370.1">
    <property type="nucleotide sequence ID" value="NZ_FNZA01000002.1"/>
</dbReference>
<dbReference type="InterPro" id="IPR017853">
    <property type="entry name" value="GH"/>
</dbReference>